<evidence type="ECO:0000256" key="1">
    <source>
        <dbReference type="ARBA" id="ARBA00022801"/>
    </source>
</evidence>
<dbReference type="Pfam" id="PF00795">
    <property type="entry name" value="CN_hydrolase"/>
    <property type="match status" value="1"/>
</dbReference>
<dbReference type="InterPro" id="IPR003010">
    <property type="entry name" value="C-N_Hydrolase"/>
</dbReference>
<dbReference type="STRING" id="1079994.SAMN04488565_1046"/>
<evidence type="ECO:0000259" key="3">
    <source>
        <dbReference type="PROSITE" id="PS50263"/>
    </source>
</evidence>
<dbReference type="OrthoDB" id="9811121at2"/>
<dbReference type="GO" id="GO:0050126">
    <property type="term" value="F:N-carbamoylputrescine amidase activity"/>
    <property type="evidence" value="ECO:0007669"/>
    <property type="project" value="TreeGrafter"/>
</dbReference>
<dbReference type="PANTHER" id="PTHR43674:SF2">
    <property type="entry name" value="BETA-UREIDOPROPIONASE"/>
    <property type="match status" value="1"/>
</dbReference>
<dbReference type="PANTHER" id="PTHR43674">
    <property type="entry name" value="NITRILASE C965.09-RELATED"/>
    <property type="match status" value="1"/>
</dbReference>
<dbReference type="AlphaFoldDB" id="A0A1H0YNF7"/>
<dbReference type="SUPFAM" id="SSF56317">
    <property type="entry name" value="Carbon-nitrogen hydrolase"/>
    <property type="match status" value="1"/>
</dbReference>
<accession>A0A1H0YNF7</accession>
<dbReference type="RefSeq" id="WP_010155143.1">
    <property type="nucleotide sequence ID" value="NZ_FNKB01000001.1"/>
</dbReference>
<dbReference type="InterPro" id="IPR036526">
    <property type="entry name" value="C-N_Hydrolase_sf"/>
</dbReference>
<dbReference type="eggNOG" id="COG0388">
    <property type="taxonomic scope" value="Bacteria"/>
</dbReference>
<keyword evidence="1 4" id="KW-0378">Hydrolase</keyword>
<sequence>MTDAVHPLAVAVWQAASTPRDVDANLAALDAVAARAAADGAHLLITPEMYVSGYNIGESMAGIAARQPLERVRRIAERHRIAIIAGGPELLDPAEADPTETTPANADPGPPVANAAWFIDDTGEVLARHRKIQLFGELDRDLFVAGDAPLTIAEFRGHRIAILICFDVEFPETVRAAALAGADLVAVPTAQMEPYGFVNEHVIRVRAWENSVYVAYANQHGPDGELRYVGRSVIADPFGVHVAQADPSGEALIFGDVDRTARERARRQNPYLDEVRTALFRSDERT</sequence>
<evidence type="ECO:0000256" key="2">
    <source>
        <dbReference type="SAM" id="MobiDB-lite"/>
    </source>
</evidence>
<dbReference type="Proteomes" id="UP000182690">
    <property type="component" value="Unassembled WGS sequence"/>
</dbReference>
<protein>
    <submittedName>
        <fullName evidence="4">Predicted amidohydrolase</fullName>
    </submittedName>
</protein>
<dbReference type="PROSITE" id="PS50263">
    <property type="entry name" value="CN_HYDROLASE"/>
    <property type="match status" value="1"/>
</dbReference>
<proteinExistence type="predicted"/>
<evidence type="ECO:0000313" key="5">
    <source>
        <dbReference type="Proteomes" id="UP000182690"/>
    </source>
</evidence>
<organism evidence="4 5">
    <name type="scientific">Leucobacter chromiiresistens</name>
    <dbReference type="NCBI Taxonomy" id="1079994"/>
    <lineage>
        <taxon>Bacteria</taxon>
        <taxon>Bacillati</taxon>
        <taxon>Actinomycetota</taxon>
        <taxon>Actinomycetes</taxon>
        <taxon>Micrococcales</taxon>
        <taxon>Microbacteriaceae</taxon>
        <taxon>Leucobacter</taxon>
    </lineage>
</organism>
<name>A0A1H0YNF7_9MICO</name>
<gene>
    <name evidence="4" type="ORF">SAMN04488565_1046</name>
</gene>
<evidence type="ECO:0000313" key="4">
    <source>
        <dbReference type="EMBL" id="SDQ16757.1"/>
    </source>
</evidence>
<dbReference type="Gene3D" id="3.60.110.10">
    <property type="entry name" value="Carbon-nitrogen hydrolase"/>
    <property type="match status" value="1"/>
</dbReference>
<dbReference type="GO" id="GO:0033388">
    <property type="term" value="P:putrescine biosynthetic process from arginine"/>
    <property type="evidence" value="ECO:0007669"/>
    <property type="project" value="TreeGrafter"/>
</dbReference>
<feature type="domain" description="CN hydrolase" evidence="3">
    <location>
        <begin position="8"/>
        <end position="259"/>
    </location>
</feature>
<dbReference type="EMBL" id="FNKB01000001">
    <property type="protein sequence ID" value="SDQ16757.1"/>
    <property type="molecule type" value="Genomic_DNA"/>
</dbReference>
<reference evidence="4 5" key="1">
    <citation type="submission" date="2016-10" db="EMBL/GenBank/DDBJ databases">
        <authorList>
            <person name="de Groot N.N."/>
        </authorList>
    </citation>
    <scope>NUCLEOTIDE SEQUENCE [LARGE SCALE GENOMIC DNA]</scope>
    <source>
        <strain evidence="4 5">DSM 22788</strain>
    </source>
</reference>
<feature type="region of interest" description="Disordered" evidence="2">
    <location>
        <begin position="90"/>
        <end position="110"/>
    </location>
</feature>
<dbReference type="InterPro" id="IPR050345">
    <property type="entry name" value="Aliph_Amidase/BUP"/>
</dbReference>